<evidence type="ECO:0000313" key="2">
    <source>
        <dbReference type="EMBL" id="KAJ8445934.1"/>
    </source>
</evidence>
<reference evidence="2" key="1">
    <citation type="submission" date="2022-04" db="EMBL/GenBank/DDBJ databases">
        <title>Carnegiea gigantea Genome sequencing and assembly v2.</title>
        <authorList>
            <person name="Copetti D."/>
            <person name="Sanderson M.J."/>
            <person name="Burquez A."/>
            <person name="Wojciechowski M.F."/>
        </authorList>
    </citation>
    <scope>NUCLEOTIDE SEQUENCE</scope>
    <source>
        <strain evidence="2">SGP5-SGP5p</strain>
        <tissue evidence="2">Aerial part</tissue>
    </source>
</reference>
<dbReference type="Proteomes" id="UP001153076">
    <property type="component" value="Unassembled WGS sequence"/>
</dbReference>
<gene>
    <name evidence="2" type="ORF">Cgig2_009863</name>
</gene>
<dbReference type="OrthoDB" id="1746852at2759"/>
<keyword evidence="3" id="KW-1185">Reference proteome</keyword>
<organism evidence="2 3">
    <name type="scientific">Carnegiea gigantea</name>
    <dbReference type="NCBI Taxonomy" id="171969"/>
    <lineage>
        <taxon>Eukaryota</taxon>
        <taxon>Viridiplantae</taxon>
        <taxon>Streptophyta</taxon>
        <taxon>Embryophyta</taxon>
        <taxon>Tracheophyta</taxon>
        <taxon>Spermatophyta</taxon>
        <taxon>Magnoliopsida</taxon>
        <taxon>eudicotyledons</taxon>
        <taxon>Gunneridae</taxon>
        <taxon>Pentapetalae</taxon>
        <taxon>Caryophyllales</taxon>
        <taxon>Cactineae</taxon>
        <taxon>Cactaceae</taxon>
        <taxon>Cactoideae</taxon>
        <taxon>Echinocereeae</taxon>
        <taxon>Carnegiea</taxon>
    </lineage>
</organism>
<feature type="region of interest" description="Disordered" evidence="1">
    <location>
        <begin position="338"/>
        <end position="359"/>
    </location>
</feature>
<evidence type="ECO:0000256" key="1">
    <source>
        <dbReference type="SAM" id="MobiDB-lite"/>
    </source>
</evidence>
<feature type="compositionally biased region" description="Low complexity" evidence="1">
    <location>
        <begin position="54"/>
        <end position="71"/>
    </location>
</feature>
<feature type="compositionally biased region" description="Polar residues" evidence="1">
    <location>
        <begin position="103"/>
        <end position="116"/>
    </location>
</feature>
<accession>A0A9Q1QLA4</accession>
<proteinExistence type="predicted"/>
<feature type="region of interest" description="Disordered" evidence="1">
    <location>
        <begin position="278"/>
        <end position="310"/>
    </location>
</feature>
<sequence length="454" mass="48201">MIRLPIRFGDKSKLKSLEVDFLVVDVPTAYNVIIGRSTLHRVKAVVAPDYTLGSPPSSRPSPSDAPASASRGLVASSLAASPSGKGGINSTSSGSRPSAAAHSCSSTKCRPQNTSHPKIRLQGLVRPCGDIQGCRSGPAGSLAPWLGPHQPQPSLADAAALSFRLHGPLGLLATSHSVSDIKRALPAAGTLWRPLTTSTMAISSLETFGGPKAPVATKSQDLTISWMRESLTLGSALMELMEGRGVSEEAPLTTGVTALAPLEGVWCAYLGSAPLMTGSPIGEQTDGRPSPPPPANERMPRSHRGVPRSFAAYGPVSSQRASSRWVQGRALARNSLSLCPKRTNGGRAHRVPAEKERAASLPPAYARQRPPLVREWHPQSRRLSAEPSLDLHKTNRKSVLGRLSTLGEVLKDQKAGRVRRKLLVKNFSLESQFNGSRSLDLLLHFLGPFTSSIA</sequence>
<feature type="region of interest" description="Disordered" evidence="1">
    <location>
        <begin position="50"/>
        <end position="118"/>
    </location>
</feature>
<dbReference type="EMBL" id="JAKOGI010000068">
    <property type="protein sequence ID" value="KAJ8445934.1"/>
    <property type="molecule type" value="Genomic_DNA"/>
</dbReference>
<name>A0A9Q1QLA4_9CARY</name>
<evidence type="ECO:0000313" key="3">
    <source>
        <dbReference type="Proteomes" id="UP001153076"/>
    </source>
</evidence>
<dbReference type="AlphaFoldDB" id="A0A9Q1QLA4"/>
<comment type="caution">
    <text evidence="2">The sequence shown here is derived from an EMBL/GenBank/DDBJ whole genome shotgun (WGS) entry which is preliminary data.</text>
</comment>
<protein>
    <submittedName>
        <fullName evidence="2">Uncharacterized protein</fullName>
    </submittedName>
</protein>